<reference evidence="2 3" key="1">
    <citation type="journal article" date="2018" name="Nat. Ecol. Evol.">
        <title>Pezizomycetes genomes reveal the molecular basis of ectomycorrhizal truffle lifestyle.</title>
        <authorList>
            <person name="Murat C."/>
            <person name="Payen T."/>
            <person name="Noel B."/>
            <person name="Kuo A."/>
            <person name="Morin E."/>
            <person name="Chen J."/>
            <person name="Kohler A."/>
            <person name="Krizsan K."/>
            <person name="Balestrini R."/>
            <person name="Da Silva C."/>
            <person name="Montanini B."/>
            <person name="Hainaut M."/>
            <person name="Levati E."/>
            <person name="Barry K.W."/>
            <person name="Belfiori B."/>
            <person name="Cichocki N."/>
            <person name="Clum A."/>
            <person name="Dockter R.B."/>
            <person name="Fauchery L."/>
            <person name="Guy J."/>
            <person name="Iotti M."/>
            <person name="Le Tacon F."/>
            <person name="Lindquist E.A."/>
            <person name="Lipzen A."/>
            <person name="Malagnac F."/>
            <person name="Mello A."/>
            <person name="Molinier V."/>
            <person name="Miyauchi S."/>
            <person name="Poulain J."/>
            <person name="Riccioni C."/>
            <person name="Rubini A."/>
            <person name="Sitrit Y."/>
            <person name="Splivallo R."/>
            <person name="Traeger S."/>
            <person name="Wang M."/>
            <person name="Zifcakova L."/>
            <person name="Wipf D."/>
            <person name="Zambonelli A."/>
            <person name="Paolocci F."/>
            <person name="Nowrousian M."/>
            <person name="Ottonello S."/>
            <person name="Baldrian P."/>
            <person name="Spatafora J.W."/>
            <person name="Henrissat B."/>
            <person name="Nagy L.G."/>
            <person name="Aury J.M."/>
            <person name="Wincker P."/>
            <person name="Grigoriev I.V."/>
            <person name="Bonfante P."/>
            <person name="Martin F.M."/>
        </authorList>
    </citation>
    <scope>NUCLEOTIDE SEQUENCE [LARGE SCALE GENOMIC DNA]</scope>
    <source>
        <strain evidence="2 3">ATCC MYA-4762</strain>
    </source>
</reference>
<feature type="compositionally biased region" description="Basic and acidic residues" evidence="1">
    <location>
        <begin position="119"/>
        <end position="130"/>
    </location>
</feature>
<gene>
    <name evidence="2" type="ORF">L211DRAFT_841682</name>
</gene>
<feature type="compositionally biased region" description="Polar residues" evidence="1">
    <location>
        <begin position="104"/>
        <end position="115"/>
    </location>
</feature>
<evidence type="ECO:0000313" key="2">
    <source>
        <dbReference type="EMBL" id="RPB20453.1"/>
    </source>
</evidence>
<feature type="compositionally biased region" description="Basic and acidic residues" evidence="1">
    <location>
        <begin position="50"/>
        <end position="61"/>
    </location>
</feature>
<dbReference type="OrthoDB" id="5327700at2759"/>
<dbReference type="AlphaFoldDB" id="A0A3N4LC36"/>
<keyword evidence="3" id="KW-1185">Reference proteome</keyword>
<proteinExistence type="predicted"/>
<accession>A0A3N4LC36</accession>
<protein>
    <submittedName>
        <fullName evidence="2">Uncharacterized protein</fullName>
    </submittedName>
</protein>
<feature type="region of interest" description="Disordered" evidence="1">
    <location>
        <begin position="83"/>
        <end position="152"/>
    </location>
</feature>
<dbReference type="EMBL" id="ML121571">
    <property type="protein sequence ID" value="RPB20453.1"/>
    <property type="molecule type" value="Genomic_DNA"/>
</dbReference>
<sequence>MTPPRSSRSWRSKSVLVPLALSVAAAATAAGIWLWLDDRDHDHHHHHHSHDVPSDSEHDSDAGGLSYSTLSTARAKRCPSALYRISSGPGASGSPSSRTPPQPSLGTTPDSSTRPPLSRVDEESEREHSRNLSSVPLGLTSPASASSGGRTYIPPVKTRTVAFVVSAESTASNTLLTLLPNPLTIPSNTTLHILIYTPTLTQSAPAGSLYAANTQAQPPPPSKIHELAYSILPVTYPKEYILPYTTHPVGTSSLLHHLFPEVVYMEETLAGEGGEVLRDLISKGWVREGIVVLGTGPGAIGGNGAQDPALARLRDSSDEEGIEKIEYVEAGVKGKERAMGEKAVQKGKRWWDEPGWDGGRGGGSVLEHSYLKEDWQRRVVDRK</sequence>
<evidence type="ECO:0000313" key="3">
    <source>
        <dbReference type="Proteomes" id="UP000267821"/>
    </source>
</evidence>
<organism evidence="2 3">
    <name type="scientific">Terfezia boudieri ATCC MYA-4762</name>
    <dbReference type="NCBI Taxonomy" id="1051890"/>
    <lineage>
        <taxon>Eukaryota</taxon>
        <taxon>Fungi</taxon>
        <taxon>Dikarya</taxon>
        <taxon>Ascomycota</taxon>
        <taxon>Pezizomycotina</taxon>
        <taxon>Pezizomycetes</taxon>
        <taxon>Pezizales</taxon>
        <taxon>Pezizaceae</taxon>
        <taxon>Terfezia</taxon>
    </lineage>
</organism>
<dbReference type="Proteomes" id="UP000267821">
    <property type="component" value="Unassembled WGS sequence"/>
</dbReference>
<dbReference type="InParanoid" id="A0A3N4LC36"/>
<evidence type="ECO:0000256" key="1">
    <source>
        <dbReference type="SAM" id="MobiDB-lite"/>
    </source>
</evidence>
<name>A0A3N4LC36_9PEZI</name>
<feature type="region of interest" description="Disordered" evidence="1">
    <location>
        <begin position="42"/>
        <end position="66"/>
    </location>
</feature>
<feature type="compositionally biased region" description="Low complexity" evidence="1">
    <location>
        <begin position="86"/>
        <end position="97"/>
    </location>
</feature>